<gene>
    <name evidence="7" type="ORF">GUITHDRAFT_115191</name>
</gene>
<evidence type="ECO:0000256" key="1">
    <source>
        <dbReference type="ARBA" id="ARBA00004141"/>
    </source>
</evidence>
<reference evidence="8" key="3">
    <citation type="submission" date="2015-06" db="UniProtKB">
        <authorList>
            <consortium name="EnsemblProtists"/>
        </authorList>
    </citation>
    <scope>IDENTIFICATION</scope>
</reference>
<dbReference type="OrthoDB" id="417037at2759"/>
<dbReference type="InterPro" id="IPR004853">
    <property type="entry name" value="Sugar_P_trans_dom"/>
</dbReference>
<feature type="transmembrane region" description="Helical" evidence="5">
    <location>
        <begin position="249"/>
        <end position="271"/>
    </location>
</feature>
<sequence>MEALPSAFEFAIPLLAALLYGFVSVAATILTKQVVSGFSFKFLPFMMLLERCALMSAEILTRKSSRNVVGIIRRLWPLSLVSTINTFVAVSSLEGLNVPMYNALKRLTSMVTLVMEALVLKQYSSLQIQFAVAMIAGGAVIAALHDLEFAPLSYAWALASCCLNALYLTLVKKFCNQLGSSSDEILVANSIVPIPILTVYIIASGDLDRIVSFPKWGSYWFWLALVGSSAAGSTLGFSQYLCTKYSSALTTTVVGQMKMALSSSLGIIFFGTKVENMQAVGLIINTIGGFYFGWRKHYEAQQKKR</sequence>
<dbReference type="STRING" id="905079.L1IRW1"/>
<dbReference type="PaxDb" id="55529-EKX38644"/>
<feature type="transmembrane region" description="Helical" evidence="5">
    <location>
        <begin position="183"/>
        <end position="203"/>
    </location>
</feature>
<dbReference type="PANTHER" id="PTHR11132">
    <property type="entry name" value="SOLUTE CARRIER FAMILY 35"/>
    <property type="match status" value="1"/>
</dbReference>
<dbReference type="AlphaFoldDB" id="L1IRW1"/>
<feature type="transmembrane region" description="Helical" evidence="5">
    <location>
        <begin position="151"/>
        <end position="171"/>
    </location>
</feature>
<evidence type="ECO:0000313" key="9">
    <source>
        <dbReference type="Proteomes" id="UP000011087"/>
    </source>
</evidence>
<dbReference type="HOGENOM" id="CLU_040726_2_1_1"/>
<accession>L1IRW1</accession>
<feature type="transmembrane region" description="Helical" evidence="5">
    <location>
        <begin position="219"/>
        <end position="237"/>
    </location>
</feature>
<dbReference type="EMBL" id="JH993046">
    <property type="protein sequence ID" value="EKX38644.1"/>
    <property type="molecule type" value="Genomic_DNA"/>
</dbReference>
<feature type="transmembrane region" description="Helical" evidence="5">
    <location>
        <begin position="126"/>
        <end position="145"/>
    </location>
</feature>
<keyword evidence="9" id="KW-1185">Reference proteome</keyword>
<dbReference type="InterPro" id="IPR050186">
    <property type="entry name" value="TPT_transporter"/>
</dbReference>
<evidence type="ECO:0000256" key="4">
    <source>
        <dbReference type="ARBA" id="ARBA00023136"/>
    </source>
</evidence>
<evidence type="ECO:0000259" key="6">
    <source>
        <dbReference type="Pfam" id="PF03151"/>
    </source>
</evidence>
<proteinExistence type="predicted"/>
<protein>
    <recommendedName>
        <fullName evidence="6">Sugar phosphate transporter domain-containing protein</fullName>
    </recommendedName>
</protein>
<evidence type="ECO:0000256" key="3">
    <source>
        <dbReference type="ARBA" id="ARBA00022989"/>
    </source>
</evidence>
<comment type="subcellular location">
    <subcellularLocation>
        <location evidence="1">Membrane</location>
        <topology evidence="1">Multi-pass membrane protein</topology>
    </subcellularLocation>
</comment>
<dbReference type="EnsemblProtists" id="EKX38644">
    <property type="protein sequence ID" value="EKX38644"/>
    <property type="gene ID" value="GUITHDRAFT_115191"/>
</dbReference>
<evidence type="ECO:0000313" key="8">
    <source>
        <dbReference type="EnsemblProtists" id="EKX38644"/>
    </source>
</evidence>
<dbReference type="GeneID" id="17295380"/>
<dbReference type="Pfam" id="PF03151">
    <property type="entry name" value="TPT"/>
    <property type="match status" value="1"/>
</dbReference>
<dbReference type="KEGG" id="gtt:GUITHDRAFT_115191"/>
<dbReference type="RefSeq" id="XP_005825624.1">
    <property type="nucleotide sequence ID" value="XM_005825567.1"/>
</dbReference>
<reference evidence="9" key="2">
    <citation type="submission" date="2012-11" db="EMBL/GenBank/DDBJ databases">
        <authorList>
            <person name="Kuo A."/>
            <person name="Curtis B.A."/>
            <person name="Tanifuji G."/>
            <person name="Burki F."/>
            <person name="Gruber A."/>
            <person name="Irimia M."/>
            <person name="Maruyama S."/>
            <person name="Arias M.C."/>
            <person name="Ball S.G."/>
            <person name="Gile G.H."/>
            <person name="Hirakawa Y."/>
            <person name="Hopkins J.F."/>
            <person name="Rensing S.A."/>
            <person name="Schmutz J."/>
            <person name="Symeonidi A."/>
            <person name="Elias M."/>
            <person name="Eveleigh R.J."/>
            <person name="Herman E.K."/>
            <person name="Klute M.J."/>
            <person name="Nakayama T."/>
            <person name="Obornik M."/>
            <person name="Reyes-Prieto A."/>
            <person name="Armbrust E.V."/>
            <person name="Aves S.J."/>
            <person name="Beiko R.G."/>
            <person name="Coutinho P."/>
            <person name="Dacks J.B."/>
            <person name="Durnford D.G."/>
            <person name="Fast N.M."/>
            <person name="Green B.R."/>
            <person name="Grisdale C."/>
            <person name="Hempe F."/>
            <person name="Henrissat B."/>
            <person name="Hoppner M.P."/>
            <person name="Ishida K.-I."/>
            <person name="Kim E."/>
            <person name="Koreny L."/>
            <person name="Kroth P.G."/>
            <person name="Liu Y."/>
            <person name="Malik S.-B."/>
            <person name="Maier U.G."/>
            <person name="McRose D."/>
            <person name="Mock T."/>
            <person name="Neilson J.A."/>
            <person name="Onodera N.T."/>
            <person name="Poole A.M."/>
            <person name="Pritham E.J."/>
            <person name="Richards T.A."/>
            <person name="Rocap G."/>
            <person name="Roy S.W."/>
            <person name="Sarai C."/>
            <person name="Schaack S."/>
            <person name="Shirato S."/>
            <person name="Slamovits C.H."/>
            <person name="Spencer D.F."/>
            <person name="Suzuki S."/>
            <person name="Worden A.Z."/>
            <person name="Zauner S."/>
            <person name="Barry K."/>
            <person name="Bell C."/>
            <person name="Bharti A.K."/>
            <person name="Crow J.A."/>
            <person name="Grimwood J."/>
            <person name="Kramer R."/>
            <person name="Lindquist E."/>
            <person name="Lucas S."/>
            <person name="Salamov A."/>
            <person name="McFadden G.I."/>
            <person name="Lane C.E."/>
            <person name="Keeling P.J."/>
            <person name="Gray M.W."/>
            <person name="Grigoriev I.V."/>
            <person name="Archibald J.M."/>
        </authorList>
    </citation>
    <scope>NUCLEOTIDE SEQUENCE</scope>
    <source>
        <strain evidence="9">CCMP2712</strain>
    </source>
</reference>
<keyword evidence="2 5" id="KW-0812">Transmembrane</keyword>
<name>L1IRW1_GUITC</name>
<dbReference type="OMA" id="YAYCKLQ"/>
<evidence type="ECO:0000256" key="2">
    <source>
        <dbReference type="ARBA" id="ARBA00022692"/>
    </source>
</evidence>
<keyword evidence="4 5" id="KW-0472">Membrane</keyword>
<dbReference type="eggNOG" id="KOG1444">
    <property type="taxonomic scope" value="Eukaryota"/>
</dbReference>
<evidence type="ECO:0000256" key="5">
    <source>
        <dbReference type="SAM" id="Phobius"/>
    </source>
</evidence>
<dbReference type="Proteomes" id="UP000011087">
    <property type="component" value="Unassembled WGS sequence"/>
</dbReference>
<feature type="transmembrane region" description="Helical" evidence="5">
    <location>
        <begin position="277"/>
        <end position="294"/>
    </location>
</feature>
<evidence type="ECO:0000313" key="7">
    <source>
        <dbReference type="EMBL" id="EKX38644.1"/>
    </source>
</evidence>
<feature type="domain" description="Sugar phosphate transporter" evidence="6">
    <location>
        <begin position="22"/>
        <end position="291"/>
    </location>
</feature>
<keyword evidence="3 5" id="KW-1133">Transmembrane helix</keyword>
<dbReference type="GO" id="GO:0016020">
    <property type="term" value="C:membrane"/>
    <property type="evidence" value="ECO:0007669"/>
    <property type="project" value="UniProtKB-SubCell"/>
</dbReference>
<organism evidence="7">
    <name type="scientific">Guillardia theta (strain CCMP2712)</name>
    <name type="common">Cryptophyte</name>
    <dbReference type="NCBI Taxonomy" id="905079"/>
    <lineage>
        <taxon>Eukaryota</taxon>
        <taxon>Cryptophyceae</taxon>
        <taxon>Pyrenomonadales</taxon>
        <taxon>Geminigeraceae</taxon>
        <taxon>Guillardia</taxon>
    </lineage>
</organism>
<reference evidence="7 9" key="1">
    <citation type="journal article" date="2012" name="Nature">
        <title>Algal genomes reveal evolutionary mosaicism and the fate of nucleomorphs.</title>
        <authorList>
            <consortium name="DOE Joint Genome Institute"/>
            <person name="Curtis B.A."/>
            <person name="Tanifuji G."/>
            <person name="Burki F."/>
            <person name="Gruber A."/>
            <person name="Irimia M."/>
            <person name="Maruyama S."/>
            <person name="Arias M.C."/>
            <person name="Ball S.G."/>
            <person name="Gile G.H."/>
            <person name="Hirakawa Y."/>
            <person name="Hopkins J.F."/>
            <person name="Kuo A."/>
            <person name="Rensing S.A."/>
            <person name="Schmutz J."/>
            <person name="Symeonidi A."/>
            <person name="Elias M."/>
            <person name="Eveleigh R.J."/>
            <person name="Herman E.K."/>
            <person name="Klute M.J."/>
            <person name="Nakayama T."/>
            <person name="Obornik M."/>
            <person name="Reyes-Prieto A."/>
            <person name="Armbrust E.V."/>
            <person name="Aves S.J."/>
            <person name="Beiko R.G."/>
            <person name="Coutinho P."/>
            <person name="Dacks J.B."/>
            <person name="Durnford D.G."/>
            <person name="Fast N.M."/>
            <person name="Green B.R."/>
            <person name="Grisdale C.J."/>
            <person name="Hempel F."/>
            <person name="Henrissat B."/>
            <person name="Hoppner M.P."/>
            <person name="Ishida K."/>
            <person name="Kim E."/>
            <person name="Koreny L."/>
            <person name="Kroth P.G."/>
            <person name="Liu Y."/>
            <person name="Malik S.B."/>
            <person name="Maier U.G."/>
            <person name="McRose D."/>
            <person name="Mock T."/>
            <person name="Neilson J.A."/>
            <person name="Onodera N.T."/>
            <person name="Poole A.M."/>
            <person name="Pritham E.J."/>
            <person name="Richards T.A."/>
            <person name="Rocap G."/>
            <person name="Roy S.W."/>
            <person name="Sarai C."/>
            <person name="Schaack S."/>
            <person name="Shirato S."/>
            <person name="Slamovits C.H."/>
            <person name="Spencer D.F."/>
            <person name="Suzuki S."/>
            <person name="Worden A.Z."/>
            <person name="Zauner S."/>
            <person name="Barry K."/>
            <person name="Bell C."/>
            <person name="Bharti A.K."/>
            <person name="Crow J.A."/>
            <person name="Grimwood J."/>
            <person name="Kramer R."/>
            <person name="Lindquist E."/>
            <person name="Lucas S."/>
            <person name="Salamov A."/>
            <person name="McFadden G.I."/>
            <person name="Lane C.E."/>
            <person name="Keeling P.J."/>
            <person name="Gray M.W."/>
            <person name="Grigoriev I.V."/>
            <person name="Archibald J.M."/>
        </authorList>
    </citation>
    <scope>NUCLEOTIDE SEQUENCE</scope>
    <source>
        <strain evidence="7 9">CCMP2712</strain>
    </source>
</reference>
<feature type="transmembrane region" description="Helical" evidence="5">
    <location>
        <begin position="7"/>
        <end position="29"/>
    </location>
</feature>